<dbReference type="Proteomes" id="UP000001646">
    <property type="component" value="Unplaced"/>
</dbReference>
<dbReference type="PANTHER" id="PTHR23232:SF142">
    <property type="entry name" value="GASTRULA ZINC FINGER PROTEIN XLCGF57.1-LIKE-RELATED"/>
    <property type="match status" value="1"/>
</dbReference>
<dbReference type="AlphaFoldDB" id="A0A803TN21"/>
<dbReference type="InterPro" id="IPR001909">
    <property type="entry name" value="KRAB"/>
</dbReference>
<keyword evidence="3" id="KW-1185">Reference proteome</keyword>
<accession>A0A803TN21</accession>
<dbReference type="GO" id="GO:0006355">
    <property type="term" value="P:regulation of DNA-templated transcription"/>
    <property type="evidence" value="ECO:0007669"/>
    <property type="project" value="InterPro"/>
</dbReference>
<organism evidence="2 3">
    <name type="scientific">Anolis carolinensis</name>
    <name type="common">Green anole</name>
    <name type="synonym">American chameleon</name>
    <dbReference type="NCBI Taxonomy" id="28377"/>
    <lineage>
        <taxon>Eukaryota</taxon>
        <taxon>Metazoa</taxon>
        <taxon>Chordata</taxon>
        <taxon>Craniata</taxon>
        <taxon>Vertebrata</taxon>
        <taxon>Euteleostomi</taxon>
        <taxon>Lepidosauria</taxon>
        <taxon>Squamata</taxon>
        <taxon>Bifurcata</taxon>
        <taxon>Unidentata</taxon>
        <taxon>Episquamata</taxon>
        <taxon>Toxicofera</taxon>
        <taxon>Iguania</taxon>
        <taxon>Dactyloidae</taxon>
        <taxon>Anolis</taxon>
    </lineage>
</organism>
<dbReference type="GeneTree" id="ENSGT01140000285583"/>
<name>A0A803TN21_ANOCA</name>
<dbReference type="PANTHER" id="PTHR23232">
    <property type="entry name" value="KRAB DOMAIN C2H2 ZINC FINGER"/>
    <property type="match status" value="1"/>
</dbReference>
<dbReference type="InterPro" id="IPR036051">
    <property type="entry name" value="KRAB_dom_sf"/>
</dbReference>
<feature type="domain" description="KRAB" evidence="1">
    <location>
        <begin position="64"/>
        <end position="112"/>
    </location>
</feature>
<evidence type="ECO:0000259" key="1">
    <source>
        <dbReference type="PROSITE" id="PS50805"/>
    </source>
</evidence>
<dbReference type="PROSITE" id="PS50805">
    <property type="entry name" value="KRAB"/>
    <property type="match status" value="1"/>
</dbReference>
<reference evidence="2" key="3">
    <citation type="submission" date="2025-09" db="UniProtKB">
        <authorList>
            <consortium name="Ensembl"/>
        </authorList>
    </citation>
    <scope>IDENTIFICATION</scope>
</reference>
<dbReference type="InterPro" id="IPR050169">
    <property type="entry name" value="Krueppel_C2H2_ZnF"/>
</dbReference>
<evidence type="ECO:0000313" key="3">
    <source>
        <dbReference type="Proteomes" id="UP000001646"/>
    </source>
</evidence>
<sequence length="112" mass="12949">MGQEGLRLPVSSLHCYSSHCSFHPKCLQQRPCVKIDISINHQKQLVFWLGSAFPAYQNCFFVQVTFQEVAVSFSEEEWALLDPDQRALHQQVMKENLETVSSLSKALFIRKY</sequence>
<reference evidence="2" key="2">
    <citation type="submission" date="2025-08" db="UniProtKB">
        <authorList>
            <consortium name="Ensembl"/>
        </authorList>
    </citation>
    <scope>IDENTIFICATION</scope>
</reference>
<reference evidence="2" key="1">
    <citation type="submission" date="2009-12" db="EMBL/GenBank/DDBJ databases">
        <title>The Genome Sequence of Anolis carolinensis (Green Anole Lizard).</title>
        <authorList>
            <consortium name="The Genome Sequencing Platform"/>
            <person name="Di Palma F."/>
            <person name="Alfoldi J."/>
            <person name="Heiman D."/>
            <person name="Young S."/>
            <person name="Grabherr M."/>
            <person name="Johnson J."/>
            <person name="Lander E.S."/>
            <person name="Lindblad-Toh K."/>
        </authorList>
    </citation>
    <scope>NUCLEOTIDE SEQUENCE [LARGE SCALE GENOMIC DNA]</scope>
    <source>
        <strain evidence="2">JBL SC #1</strain>
    </source>
</reference>
<evidence type="ECO:0000313" key="2">
    <source>
        <dbReference type="Ensembl" id="ENSACAP00000036611.1"/>
    </source>
</evidence>
<dbReference type="Pfam" id="PF01352">
    <property type="entry name" value="KRAB"/>
    <property type="match status" value="1"/>
</dbReference>
<dbReference type="SUPFAM" id="SSF109640">
    <property type="entry name" value="KRAB domain (Kruppel-associated box)"/>
    <property type="match status" value="1"/>
</dbReference>
<protein>
    <recommendedName>
        <fullName evidence="1">KRAB domain-containing protein</fullName>
    </recommendedName>
</protein>
<dbReference type="CDD" id="cd07765">
    <property type="entry name" value="KRAB_A-box"/>
    <property type="match status" value="1"/>
</dbReference>
<dbReference type="Gene3D" id="6.10.140.140">
    <property type="match status" value="1"/>
</dbReference>
<dbReference type="InParanoid" id="A0A803TN21"/>
<dbReference type="Ensembl" id="ENSACAT00000058730.1">
    <property type="protein sequence ID" value="ENSACAP00000036611.1"/>
    <property type="gene ID" value="ENSACAG00000038081.1"/>
</dbReference>
<proteinExistence type="predicted"/>
<dbReference type="SMART" id="SM00349">
    <property type="entry name" value="KRAB"/>
    <property type="match status" value="1"/>
</dbReference>